<dbReference type="OrthoDB" id="9783920at2"/>
<evidence type="ECO:0000256" key="9">
    <source>
        <dbReference type="RuleBase" id="RU362122"/>
    </source>
</evidence>
<dbReference type="Proteomes" id="UP000254572">
    <property type="component" value="Unassembled WGS sequence"/>
</dbReference>
<keyword evidence="6 9" id="KW-0029">Amino-acid transport</keyword>
<protein>
    <recommendedName>
        <fullName evidence="9">Branched-chain amino acid transport system carrier protein</fullName>
    </recommendedName>
</protein>
<keyword evidence="5 9" id="KW-0812">Transmembrane</keyword>
<dbReference type="AlphaFoldDB" id="A0A381EFF9"/>
<dbReference type="PANTHER" id="PTHR30588">
    <property type="entry name" value="BRANCHED-CHAIN AMINO ACID TRANSPORT SYSTEM 2 CARRIER PROTEIN"/>
    <property type="match status" value="1"/>
</dbReference>
<dbReference type="GO" id="GO:0015818">
    <property type="term" value="P:isoleucine transport"/>
    <property type="evidence" value="ECO:0007669"/>
    <property type="project" value="TreeGrafter"/>
</dbReference>
<evidence type="ECO:0000256" key="1">
    <source>
        <dbReference type="ARBA" id="ARBA00004651"/>
    </source>
</evidence>
<evidence type="ECO:0000256" key="2">
    <source>
        <dbReference type="ARBA" id="ARBA00008540"/>
    </source>
</evidence>
<evidence type="ECO:0000256" key="5">
    <source>
        <dbReference type="ARBA" id="ARBA00022692"/>
    </source>
</evidence>
<feature type="transmembrane region" description="Helical" evidence="9">
    <location>
        <begin position="7"/>
        <end position="28"/>
    </location>
</feature>
<dbReference type="NCBIfam" id="TIGR00796">
    <property type="entry name" value="livcs"/>
    <property type="match status" value="1"/>
</dbReference>
<keyword evidence="3 9" id="KW-0813">Transport</keyword>
<feature type="transmembrane region" description="Helical" evidence="9">
    <location>
        <begin position="122"/>
        <end position="141"/>
    </location>
</feature>
<feature type="transmembrane region" description="Helical" evidence="9">
    <location>
        <begin position="40"/>
        <end position="67"/>
    </location>
</feature>
<evidence type="ECO:0000256" key="8">
    <source>
        <dbReference type="ARBA" id="ARBA00023136"/>
    </source>
</evidence>
<dbReference type="GO" id="GO:0005304">
    <property type="term" value="F:L-valine transmembrane transporter activity"/>
    <property type="evidence" value="ECO:0007669"/>
    <property type="project" value="TreeGrafter"/>
</dbReference>
<sequence>MRSFDKSAFWATGLMLFALFFGAGNLIFPAMLGQQAGEHVFAAMFGFLLTGVGLPLLGIISVGYAGVRDAQSLAARVSPAYGLLFTLLLYLTIGPLFAMPRTATVSFEIGVVPFMPPGTPQARPLALFSLFFFALSCWLALSPGKLVSRIGKVLTPLLLFCIAILVGAAALFPSGALQAAHDAYVLHPATTGMIDGYNTMDGIVSPIFAVIVLEAVQGFGVHGRRQVLRMVAFSGLLAVCCLALVYIFIAYLGASSVAGIGLQKNGAAVLAQTAHFYFGGAGKGLLAVIVFLACLTTSVGLICACAEYFNRLMPQLPYRGLAVLFAVIACVFANYGLNGIIKLSLPVLMLLYPLTIVLVLLTFLHPLFGGSRRVYVLTIAATTAAGLLDAARQAVGFSPETVGTISRWLPLFEIQLGWVVPAAIAFVAGIMLRRFGGSSKQREVNKL</sequence>
<evidence type="ECO:0000256" key="7">
    <source>
        <dbReference type="ARBA" id="ARBA00022989"/>
    </source>
</evidence>
<keyword evidence="11" id="KW-1185">Reference proteome</keyword>
<dbReference type="GO" id="GO:0015188">
    <property type="term" value="F:L-isoleucine transmembrane transporter activity"/>
    <property type="evidence" value="ECO:0007669"/>
    <property type="project" value="TreeGrafter"/>
</dbReference>
<gene>
    <name evidence="10" type="primary">brnQ</name>
    <name evidence="10" type="ORF">NCTC13294_02566</name>
</gene>
<feature type="transmembrane region" description="Helical" evidence="9">
    <location>
        <begin position="153"/>
        <end position="172"/>
    </location>
</feature>
<feature type="transmembrane region" description="Helical" evidence="9">
    <location>
        <begin position="79"/>
        <end position="98"/>
    </location>
</feature>
<keyword evidence="4" id="KW-1003">Cell membrane</keyword>
<evidence type="ECO:0000313" key="11">
    <source>
        <dbReference type="Proteomes" id="UP000254572"/>
    </source>
</evidence>
<dbReference type="PANTHER" id="PTHR30588:SF0">
    <property type="entry name" value="BRANCHED-CHAIN AMINO ACID PERMEASE BRNQ"/>
    <property type="match status" value="1"/>
</dbReference>
<keyword evidence="7 9" id="KW-1133">Transmembrane helix</keyword>
<name>A0A381EFF9_9GAMM</name>
<dbReference type="EMBL" id="UFUW01000001">
    <property type="protein sequence ID" value="SUX25682.1"/>
    <property type="molecule type" value="Genomic_DNA"/>
</dbReference>
<reference evidence="10 11" key="1">
    <citation type="submission" date="2018-06" db="EMBL/GenBank/DDBJ databases">
        <authorList>
            <consortium name="Pathogen Informatics"/>
            <person name="Doyle S."/>
        </authorList>
    </citation>
    <scope>NUCLEOTIDE SEQUENCE [LARGE SCALE GENOMIC DNA]</scope>
    <source>
        <strain evidence="10 11">NCTC13294</strain>
    </source>
</reference>
<feature type="transmembrane region" description="Helical" evidence="9">
    <location>
        <begin position="233"/>
        <end position="254"/>
    </location>
</feature>
<dbReference type="GO" id="GO:0015820">
    <property type="term" value="P:L-leucine transport"/>
    <property type="evidence" value="ECO:0007669"/>
    <property type="project" value="TreeGrafter"/>
</dbReference>
<dbReference type="RefSeq" id="WP_115612620.1">
    <property type="nucleotide sequence ID" value="NZ_JBHLZC010000001.1"/>
</dbReference>
<feature type="transmembrane region" description="Helical" evidence="9">
    <location>
        <begin position="374"/>
        <end position="395"/>
    </location>
</feature>
<proteinExistence type="inferred from homology"/>
<dbReference type="GO" id="GO:0005886">
    <property type="term" value="C:plasma membrane"/>
    <property type="evidence" value="ECO:0007669"/>
    <property type="project" value="UniProtKB-SubCell"/>
</dbReference>
<accession>A0A381EFF9</accession>
<feature type="transmembrane region" description="Helical" evidence="9">
    <location>
        <begin position="347"/>
        <end position="367"/>
    </location>
</feature>
<evidence type="ECO:0000313" key="10">
    <source>
        <dbReference type="EMBL" id="SUX25682.1"/>
    </source>
</evidence>
<comment type="similarity">
    <text evidence="2 9">Belongs to the branched chain amino acid transporter family.</text>
</comment>
<evidence type="ECO:0000256" key="3">
    <source>
        <dbReference type="ARBA" id="ARBA00022448"/>
    </source>
</evidence>
<evidence type="ECO:0000256" key="6">
    <source>
        <dbReference type="ARBA" id="ARBA00022970"/>
    </source>
</evidence>
<evidence type="ECO:0000256" key="4">
    <source>
        <dbReference type="ARBA" id="ARBA00022475"/>
    </source>
</evidence>
<dbReference type="GO" id="GO:0015190">
    <property type="term" value="F:L-leucine transmembrane transporter activity"/>
    <property type="evidence" value="ECO:0007669"/>
    <property type="project" value="TreeGrafter"/>
</dbReference>
<feature type="transmembrane region" description="Helical" evidence="9">
    <location>
        <begin position="203"/>
        <end position="221"/>
    </location>
</feature>
<comment type="function">
    <text evidence="9">Component of the transport system for branched-chain amino acids.</text>
</comment>
<dbReference type="InterPro" id="IPR004685">
    <property type="entry name" value="Brnchd-chn_aa_trnsp_Livcs"/>
</dbReference>
<comment type="subcellular location">
    <subcellularLocation>
        <location evidence="9">Cell inner membrane</location>
        <topology evidence="9">Multi-pass membrane protein</topology>
    </subcellularLocation>
    <subcellularLocation>
        <location evidence="1">Cell membrane</location>
        <topology evidence="1">Multi-pass membrane protein</topology>
    </subcellularLocation>
</comment>
<organism evidence="10 11">
    <name type="scientific">Cardiobacterium valvarum</name>
    <dbReference type="NCBI Taxonomy" id="194702"/>
    <lineage>
        <taxon>Bacteria</taxon>
        <taxon>Pseudomonadati</taxon>
        <taxon>Pseudomonadota</taxon>
        <taxon>Gammaproteobacteria</taxon>
        <taxon>Cardiobacteriales</taxon>
        <taxon>Cardiobacteriaceae</taxon>
        <taxon>Cardiobacterium</taxon>
    </lineage>
</organism>
<dbReference type="Pfam" id="PF05525">
    <property type="entry name" value="Branch_AA_trans"/>
    <property type="match status" value="1"/>
</dbReference>
<feature type="transmembrane region" description="Helical" evidence="9">
    <location>
        <begin position="415"/>
        <end position="432"/>
    </location>
</feature>
<feature type="transmembrane region" description="Helical" evidence="9">
    <location>
        <begin position="321"/>
        <end position="341"/>
    </location>
</feature>
<keyword evidence="8 9" id="KW-0472">Membrane</keyword>
<feature type="transmembrane region" description="Helical" evidence="9">
    <location>
        <begin position="285"/>
        <end position="309"/>
    </location>
</feature>